<dbReference type="InterPro" id="IPR035948">
    <property type="entry name" value="YwqG-like_sf"/>
</dbReference>
<evidence type="ECO:0000313" key="2">
    <source>
        <dbReference type="Proteomes" id="UP000565572"/>
    </source>
</evidence>
<accession>A0A7W5P712</accession>
<dbReference type="RefSeq" id="WP_183338074.1">
    <property type="nucleotide sequence ID" value="NZ_JACHZG010000001.1"/>
</dbReference>
<proteinExistence type="predicted"/>
<dbReference type="InterPro" id="IPR015315">
    <property type="entry name" value="DUF1963"/>
</dbReference>
<dbReference type="SUPFAM" id="SSF103032">
    <property type="entry name" value="Hypothetical protein YwqG"/>
    <property type="match status" value="1"/>
</dbReference>
<protein>
    <submittedName>
        <fullName evidence="1">Uncharacterized protein YwqG</fullName>
    </submittedName>
</protein>
<comment type="caution">
    <text evidence="1">The sequence shown here is derived from an EMBL/GenBank/DDBJ whole genome shotgun (WGS) entry which is preliminary data.</text>
</comment>
<organism evidence="1 2">
    <name type="scientific">Microlunatus antarcticus</name>
    <dbReference type="NCBI Taxonomy" id="53388"/>
    <lineage>
        <taxon>Bacteria</taxon>
        <taxon>Bacillati</taxon>
        <taxon>Actinomycetota</taxon>
        <taxon>Actinomycetes</taxon>
        <taxon>Propionibacteriales</taxon>
        <taxon>Propionibacteriaceae</taxon>
        <taxon>Microlunatus</taxon>
    </lineage>
</organism>
<dbReference type="Proteomes" id="UP000565572">
    <property type="component" value="Unassembled WGS sequence"/>
</dbReference>
<dbReference type="Gene3D" id="2.30.320.10">
    <property type="entry name" value="YwqG-like"/>
    <property type="match status" value="1"/>
</dbReference>
<sequence length="292" mass="31226">MSPKPFGKRKKGGAAHAVREEVRGRLRQRLAELAAPCVRVDLASDDAASPPTGSCLGEGAYLPHGQPWPIDENGPMCFVAQINFAEAPKLVGFPERGLLQWFTSADDTYGLTFDESRGTVGFLARWFDDVSAPSVGEEPDDVDTDWSPVGDGRLILTEGLSLPAWKELPEDVRAEPLWQEVTDVLGDKGLAAVGYELEPEDVWEDLARGYESPLVGFVVGSKIGGFARFTQTDPRGDGAYPARNAPRGSVLLQLDSGESGGWGDGGVGQLFADPSAVAGGDLSSVRYNWDCG</sequence>
<dbReference type="AlphaFoldDB" id="A0A7W5P712"/>
<name>A0A7W5P712_9ACTN</name>
<dbReference type="EMBL" id="JACHZG010000001">
    <property type="protein sequence ID" value="MBB3327095.1"/>
    <property type="molecule type" value="Genomic_DNA"/>
</dbReference>
<evidence type="ECO:0000313" key="1">
    <source>
        <dbReference type="EMBL" id="MBB3327095.1"/>
    </source>
</evidence>
<dbReference type="Pfam" id="PF09234">
    <property type="entry name" value="DUF1963"/>
    <property type="match status" value="1"/>
</dbReference>
<dbReference type="PANTHER" id="PTHR36436">
    <property type="entry name" value="SLL5081 PROTEIN"/>
    <property type="match status" value="1"/>
</dbReference>
<dbReference type="PANTHER" id="PTHR36436:SF6">
    <property type="entry name" value="SLL5081 PROTEIN"/>
    <property type="match status" value="1"/>
</dbReference>
<keyword evidence="2" id="KW-1185">Reference proteome</keyword>
<reference evidence="1 2" key="1">
    <citation type="submission" date="2020-08" db="EMBL/GenBank/DDBJ databases">
        <title>Sequencing the genomes of 1000 actinobacteria strains.</title>
        <authorList>
            <person name="Klenk H.-P."/>
        </authorList>
    </citation>
    <scope>NUCLEOTIDE SEQUENCE [LARGE SCALE GENOMIC DNA]</scope>
    <source>
        <strain evidence="1 2">DSM 11053</strain>
    </source>
</reference>
<gene>
    <name evidence="1" type="ORF">FHX39_002039</name>
</gene>